<accession>A0AB39KUU4</accession>
<organism evidence="3">
    <name type="scientific">Caulobacter sp. 73W</name>
    <dbReference type="NCBI Taxonomy" id="3161137"/>
    <lineage>
        <taxon>Bacteria</taxon>
        <taxon>Pseudomonadati</taxon>
        <taxon>Pseudomonadota</taxon>
        <taxon>Alphaproteobacteria</taxon>
        <taxon>Caulobacterales</taxon>
        <taxon>Caulobacteraceae</taxon>
        <taxon>Caulobacter</taxon>
    </lineage>
</organism>
<evidence type="ECO:0000313" key="3">
    <source>
        <dbReference type="EMBL" id="XDO97520.1"/>
    </source>
</evidence>
<dbReference type="GO" id="GO:0008237">
    <property type="term" value="F:metallopeptidase activity"/>
    <property type="evidence" value="ECO:0007669"/>
    <property type="project" value="InterPro"/>
</dbReference>
<gene>
    <name evidence="3" type="ORF">ABOZ73_03615</name>
</gene>
<dbReference type="GO" id="GO:0006508">
    <property type="term" value="P:proteolysis"/>
    <property type="evidence" value="ECO:0007669"/>
    <property type="project" value="InterPro"/>
</dbReference>
<dbReference type="SUPFAM" id="SSF55486">
    <property type="entry name" value="Metalloproteases ('zincins'), catalytic domain"/>
    <property type="match status" value="1"/>
</dbReference>
<dbReference type="InterPro" id="IPR024079">
    <property type="entry name" value="MetalloPept_cat_dom_sf"/>
</dbReference>
<sequence>MLSGAALSSAAGAQPKPGDDFYAYANDAWLKSTTLPDGRASIDTTALLRDEATVRIRELVQTAGGRVGDYHAAWLDVHAIEARGLAPIKTELAAIAGIGDRKALAAHLGRSMRLDDGGNSRGKAPWACGSTRASTTATAMRRT</sequence>
<dbReference type="InterPro" id="IPR042089">
    <property type="entry name" value="Peptidase_M13_dom_2"/>
</dbReference>
<proteinExistence type="predicted"/>
<feature type="domain" description="Peptidase M13 N-terminal" evidence="2">
    <location>
        <begin position="17"/>
        <end position="114"/>
    </location>
</feature>
<evidence type="ECO:0000256" key="1">
    <source>
        <dbReference type="SAM" id="MobiDB-lite"/>
    </source>
</evidence>
<dbReference type="Pfam" id="PF05649">
    <property type="entry name" value="Peptidase_M13_N"/>
    <property type="match status" value="1"/>
</dbReference>
<dbReference type="Gene3D" id="3.40.390.10">
    <property type="entry name" value="Collagenase (Catalytic Domain)"/>
    <property type="match status" value="1"/>
</dbReference>
<feature type="compositionally biased region" description="Low complexity" evidence="1">
    <location>
        <begin position="130"/>
        <end position="143"/>
    </location>
</feature>
<dbReference type="RefSeq" id="WP_369060794.1">
    <property type="nucleotide sequence ID" value="NZ_CP158375.1"/>
</dbReference>
<dbReference type="AlphaFoldDB" id="A0AB39KUU4"/>
<evidence type="ECO:0000259" key="2">
    <source>
        <dbReference type="Pfam" id="PF05649"/>
    </source>
</evidence>
<protein>
    <submittedName>
        <fullName evidence="3">M13 family metallopeptidase N-terminal domain-containing protein</fullName>
    </submittedName>
</protein>
<feature type="region of interest" description="Disordered" evidence="1">
    <location>
        <begin position="116"/>
        <end position="143"/>
    </location>
</feature>
<name>A0AB39KUU4_9CAUL</name>
<dbReference type="EMBL" id="CP158375">
    <property type="protein sequence ID" value="XDO97520.1"/>
    <property type="molecule type" value="Genomic_DNA"/>
</dbReference>
<dbReference type="Gene3D" id="1.10.1380.10">
    <property type="entry name" value="Neutral endopeptidase , domain2"/>
    <property type="match status" value="1"/>
</dbReference>
<reference evidence="3" key="1">
    <citation type="submission" date="2024-06" db="EMBL/GenBank/DDBJ databases">
        <title>Caulobacter inopinatus, sp. nov.</title>
        <authorList>
            <person name="Donachie S.P."/>
        </authorList>
    </citation>
    <scope>NUCLEOTIDE SEQUENCE</scope>
    <source>
        <strain evidence="3">73W</strain>
    </source>
</reference>
<dbReference type="InterPro" id="IPR008753">
    <property type="entry name" value="Peptidase_M13_N"/>
</dbReference>